<feature type="region of interest" description="Disordered" evidence="1">
    <location>
        <begin position="1"/>
        <end position="131"/>
    </location>
</feature>
<dbReference type="OrthoDB" id="72441at2759"/>
<name>A0A3N4I0H4_ASCIM</name>
<organism evidence="2 3">
    <name type="scientific">Ascobolus immersus RN42</name>
    <dbReference type="NCBI Taxonomy" id="1160509"/>
    <lineage>
        <taxon>Eukaryota</taxon>
        <taxon>Fungi</taxon>
        <taxon>Dikarya</taxon>
        <taxon>Ascomycota</taxon>
        <taxon>Pezizomycotina</taxon>
        <taxon>Pezizomycetes</taxon>
        <taxon>Pezizales</taxon>
        <taxon>Ascobolaceae</taxon>
        <taxon>Ascobolus</taxon>
    </lineage>
</organism>
<feature type="compositionally biased region" description="Basic residues" evidence="1">
    <location>
        <begin position="506"/>
        <end position="521"/>
    </location>
</feature>
<feature type="region of interest" description="Disordered" evidence="1">
    <location>
        <begin position="495"/>
        <end position="529"/>
    </location>
</feature>
<protein>
    <submittedName>
        <fullName evidence="2">Uncharacterized protein</fullName>
    </submittedName>
</protein>
<dbReference type="STRING" id="1160509.A0A3N4I0H4"/>
<accession>A0A3N4I0H4</accession>
<feature type="compositionally biased region" description="Basic and acidic residues" evidence="1">
    <location>
        <begin position="445"/>
        <end position="458"/>
    </location>
</feature>
<evidence type="ECO:0000313" key="2">
    <source>
        <dbReference type="EMBL" id="RPA79469.1"/>
    </source>
</evidence>
<gene>
    <name evidence="2" type="ORF">BJ508DRAFT_415943</name>
</gene>
<feature type="compositionally biased region" description="Polar residues" evidence="1">
    <location>
        <begin position="1"/>
        <end position="22"/>
    </location>
</feature>
<feature type="region of interest" description="Disordered" evidence="1">
    <location>
        <begin position="388"/>
        <end position="471"/>
    </location>
</feature>
<dbReference type="Proteomes" id="UP000275078">
    <property type="component" value="Unassembled WGS sequence"/>
</dbReference>
<evidence type="ECO:0000256" key="1">
    <source>
        <dbReference type="SAM" id="MobiDB-lite"/>
    </source>
</evidence>
<sequence>MDSNPSASTEPPSTTQRQSVSFNILKDRRRSRSGSRSQSVESVRRIQIVDNTDNDEPNGLTHSPPELVGNSDSNGGEGSSTVVPSTDASLEREDKLGKRKQIREKVNQRKYAKWSEEARDQGKGRYRKKRKSTLSELVTNDNGLELEVAYDVLYENQRGTFICGIALFSSKALLNFDPSPWTNQFGKISFVNVNNAQLPDPSWRWDWKSWHVDMDHDVDDGGWSYSFSFSPIFSWHGHHIFFNSFVRRRRWIRKRIRYLEGGVAVVDDDWSKGAASGQRSTLYRLDSSGTFSTDEMGEIRELSTLMQVLKGCRLDREKLDAVTSFLKHGGNDRQFLPDSVPQINKLLIFHESRRRLHDLLKEHDLLPSQTSPMAAIFALPPVVSPPPLDKDLPTPIPGPDARSYFPTLPSEASHTHLMPGPYSPTPISPKTAGPSNRPPSIASSVDEHGQVKDKDHLEVPGYEASTSDASSMKLAELTYSSEAHIDEAGDLAAREAEARQKMSKREKLKHKTSGIWKHKGKGKEPNSSP</sequence>
<keyword evidence="3" id="KW-1185">Reference proteome</keyword>
<dbReference type="EMBL" id="ML119699">
    <property type="protein sequence ID" value="RPA79469.1"/>
    <property type="molecule type" value="Genomic_DNA"/>
</dbReference>
<dbReference type="AlphaFoldDB" id="A0A3N4I0H4"/>
<feature type="compositionally biased region" description="Basic and acidic residues" evidence="1">
    <location>
        <begin position="103"/>
        <end position="123"/>
    </location>
</feature>
<proteinExistence type="predicted"/>
<reference evidence="2 3" key="1">
    <citation type="journal article" date="2018" name="Nat. Ecol. Evol.">
        <title>Pezizomycetes genomes reveal the molecular basis of ectomycorrhizal truffle lifestyle.</title>
        <authorList>
            <person name="Murat C."/>
            <person name="Payen T."/>
            <person name="Noel B."/>
            <person name="Kuo A."/>
            <person name="Morin E."/>
            <person name="Chen J."/>
            <person name="Kohler A."/>
            <person name="Krizsan K."/>
            <person name="Balestrini R."/>
            <person name="Da Silva C."/>
            <person name="Montanini B."/>
            <person name="Hainaut M."/>
            <person name="Levati E."/>
            <person name="Barry K.W."/>
            <person name="Belfiori B."/>
            <person name="Cichocki N."/>
            <person name="Clum A."/>
            <person name="Dockter R.B."/>
            <person name="Fauchery L."/>
            <person name="Guy J."/>
            <person name="Iotti M."/>
            <person name="Le Tacon F."/>
            <person name="Lindquist E.A."/>
            <person name="Lipzen A."/>
            <person name="Malagnac F."/>
            <person name="Mello A."/>
            <person name="Molinier V."/>
            <person name="Miyauchi S."/>
            <person name="Poulain J."/>
            <person name="Riccioni C."/>
            <person name="Rubini A."/>
            <person name="Sitrit Y."/>
            <person name="Splivallo R."/>
            <person name="Traeger S."/>
            <person name="Wang M."/>
            <person name="Zifcakova L."/>
            <person name="Wipf D."/>
            <person name="Zambonelli A."/>
            <person name="Paolocci F."/>
            <person name="Nowrousian M."/>
            <person name="Ottonello S."/>
            <person name="Baldrian P."/>
            <person name="Spatafora J.W."/>
            <person name="Henrissat B."/>
            <person name="Nagy L.G."/>
            <person name="Aury J.M."/>
            <person name="Wincker P."/>
            <person name="Grigoriev I.V."/>
            <person name="Bonfante P."/>
            <person name="Martin F.M."/>
        </authorList>
    </citation>
    <scope>NUCLEOTIDE SEQUENCE [LARGE SCALE GENOMIC DNA]</scope>
    <source>
        <strain evidence="2 3">RN42</strain>
    </source>
</reference>
<feature type="compositionally biased region" description="Basic and acidic residues" evidence="1">
    <location>
        <begin position="495"/>
        <end position="505"/>
    </location>
</feature>
<evidence type="ECO:0000313" key="3">
    <source>
        <dbReference type="Proteomes" id="UP000275078"/>
    </source>
</evidence>